<feature type="domain" description="FH2" evidence="1">
    <location>
        <begin position="1"/>
        <end position="217"/>
    </location>
</feature>
<dbReference type="PROSITE" id="PS51444">
    <property type="entry name" value="FH2"/>
    <property type="match status" value="1"/>
</dbReference>
<accession>A0AAV9QTX6</accession>
<dbReference type="Proteomes" id="UP001311232">
    <property type="component" value="Unassembled WGS sequence"/>
</dbReference>
<protein>
    <recommendedName>
        <fullName evidence="1">FH2 domain-containing protein</fullName>
    </recommendedName>
</protein>
<evidence type="ECO:0000313" key="2">
    <source>
        <dbReference type="EMBL" id="KAK5599782.1"/>
    </source>
</evidence>
<evidence type="ECO:0000313" key="3">
    <source>
        <dbReference type="Proteomes" id="UP001311232"/>
    </source>
</evidence>
<dbReference type="InterPro" id="IPR051425">
    <property type="entry name" value="Formin_Homology"/>
</dbReference>
<dbReference type="AlphaFoldDB" id="A0AAV9QTX6"/>
<dbReference type="InterPro" id="IPR015425">
    <property type="entry name" value="FH2_Formin"/>
</dbReference>
<name>A0AAV9QTX6_9TELE</name>
<keyword evidence="3" id="KW-1185">Reference proteome</keyword>
<dbReference type="PANTHER" id="PTHR45725">
    <property type="entry name" value="FORMIN HOMOLOGY 2 FAMILY MEMBER"/>
    <property type="match status" value="1"/>
</dbReference>
<evidence type="ECO:0000259" key="1">
    <source>
        <dbReference type="PROSITE" id="PS51444"/>
    </source>
</evidence>
<proteinExistence type="predicted"/>
<dbReference type="Pfam" id="PF02181">
    <property type="entry name" value="FH2"/>
    <property type="match status" value="1"/>
</dbReference>
<organism evidence="2 3">
    <name type="scientific">Crenichthys baileyi</name>
    <name type="common">White River springfish</name>
    <dbReference type="NCBI Taxonomy" id="28760"/>
    <lineage>
        <taxon>Eukaryota</taxon>
        <taxon>Metazoa</taxon>
        <taxon>Chordata</taxon>
        <taxon>Craniata</taxon>
        <taxon>Vertebrata</taxon>
        <taxon>Euteleostomi</taxon>
        <taxon>Actinopterygii</taxon>
        <taxon>Neopterygii</taxon>
        <taxon>Teleostei</taxon>
        <taxon>Neoteleostei</taxon>
        <taxon>Acanthomorphata</taxon>
        <taxon>Ovalentaria</taxon>
        <taxon>Atherinomorphae</taxon>
        <taxon>Cyprinodontiformes</taxon>
        <taxon>Goodeidae</taxon>
        <taxon>Crenichthys</taxon>
    </lineage>
</organism>
<comment type="caution">
    <text evidence="2">The sequence shown here is derived from an EMBL/GenBank/DDBJ whole genome shotgun (WGS) entry which is preliminary data.</text>
</comment>
<dbReference type="Gene3D" id="1.20.58.2220">
    <property type="entry name" value="Formin, FH2 domain"/>
    <property type="match status" value="1"/>
</dbReference>
<sequence length="217" mass="25132">MCNISYLSLQLDLLLTLRELPISMNDLQPLINQKIRMCKQLVNCRSFVTVLEYLLAIGNYLNENAGKEKAKGFRLLSLTKLSQLRGRDKNFTLLHALLEQIMLQEPGLATFTQDLAEFETVPGVLKNEVQKVIQYRKTIRKRNSGAHHPNFSKDLKMAIEKYNVHLEMLTKTCDEMKKLYSVILVKFGEPPDQDSQELFGMIYQFLHDFRRAHAETV</sequence>
<dbReference type="SUPFAM" id="SSF101447">
    <property type="entry name" value="Formin homology 2 domain (FH2 domain)"/>
    <property type="match status" value="1"/>
</dbReference>
<dbReference type="InterPro" id="IPR042201">
    <property type="entry name" value="FH2_Formin_sf"/>
</dbReference>
<dbReference type="PANTHER" id="PTHR45725:SF10">
    <property type="entry name" value="FH2 DOMAIN-CONTAINING PROTEIN"/>
    <property type="match status" value="1"/>
</dbReference>
<reference evidence="2 3" key="1">
    <citation type="submission" date="2021-06" db="EMBL/GenBank/DDBJ databases">
        <authorList>
            <person name="Palmer J.M."/>
        </authorList>
    </citation>
    <scope>NUCLEOTIDE SEQUENCE [LARGE SCALE GENOMIC DNA]</scope>
    <source>
        <strain evidence="2 3">MEX-2019</strain>
        <tissue evidence="2">Muscle</tissue>
    </source>
</reference>
<dbReference type="EMBL" id="JAHHUM010002915">
    <property type="protein sequence ID" value="KAK5599782.1"/>
    <property type="molecule type" value="Genomic_DNA"/>
</dbReference>
<gene>
    <name evidence="2" type="ORF">CRENBAI_015916</name>
</gene>